<dbReference type="Gene3D" id="2.40.170.20">
    <property type="entry name" value="TonB-dependent receptor, beta-barrel domain"/>
    <property type="match status" value="1"/>
</dbReference>
<sequence>MKFNFQNNIALAIVVMTAQVTLAQKRDANIGSEEVTVTKSYSPTISDANKIKEVPSLDDDGNAKKETIKYAIFSFPVASTFAPLKGKAEGVDKTEQAKLYDNYATLGLGNFGTLNAELFVNKELNSNDYIGGMFRHLSSQGGIKNADLNTSFYDTAIDLNYGANYDEMTMNFDLGYKNQSYNWYGLPTDLGNTLTSNDRANLINSIEPQHSFNTISLGGRFAFDDSLLNKADLKFIHFSDSFSSNENRFVAEPTFQFDVKDELVKTKVVVDYVGGSFENNYLKTNTETIKYGYTNIGIQPSFVMLKDDWTLNLGAGLFYSMDSQNNKGTVYVYPQVTASLKVVGDLMIFYAGAEGSLDQNSYQQFVGGNPFLSPTMGDKTSAGYIKPTDKQYDISAGLKGKLANNVSYNLRASYLNEKNKALYKSQDYNETIASEAYAHGNSFQVVYDDVKTLSFSGNVKANFSENVTFGLTGTFNSFATDTQQEAWNLPTVKIESNLDVAITQKWFAGTQLFYVGKRMDIQQNTALFLPNPTVELGSYFDLNAHVGYKHSDRLTGFLKGNNITNNGYQKWLNYPVQGFQIVLGANYKFEF</sequence>
<dbReference type="OrthoDB" id="1264254at2"/>
<dbReference type="EMBL" id="CP020918">
    <property type="protein sequence ID" value="AWG22095.1"/>
    <property type="molecule type" value="Genomic_DNA"/>
</dbReference>
<dbReference type="InterPro" id="IPR036942">
    <property type="entry name" value="Beta-barrel_TonB_sf"/>
</dbReference>
<keyword evidence="3" id="KW-0998">Cell outer membrane</keyword>
<evidence type="ECO:0000256" key="1">
    <source>
        <dbReference type="ARBA" id="ARBA00004442"/>
    </source>
</evidence>
<dbReference type="KEGG" id="ffa:FFWV33_11515"/>
<comment type="subcellular location">
    <subcellularLocation>
        <location evidence="1">Cell outer membrane</location>
    </subcellularLocation>
</comment>
<dbReference type="RefSeq" id="WP_108741027.1">
    <property type="nucleotide sequence ID" value="NZ_CP020918.1"/>
</dbReference>
<dbReference type="Proteomes" id="UP000244527">
    <property type="component" value="Chromosome"/>
</dbReference>
<evidence type="ECO:0000313" key="4">
    <source>
        <dbReference type="EMBL" id="AWG22095.1"/>
    </source>
</evidence>
<reference evidence="4 5" key="1">
    <citation type="submission" date="2017-04" db="EMBL/GenBank/DDBJ databases">
        <title>Compelte genome sequence of WV33.</title>
        <authorList>
            <person name="Lee P.C."/>
        </authorList>
    </citation>
    <scope>NUCLEOTIDE SEQUENCE [LARGE SCALE GENOMIC DNA]</scope>
    <source>
        <strain evidence="4 5">WV33</strain>
    </source>
</reference>
<keyword evidence="4" id="KW-0675">Receptor</keyword>
<dbReference type="AlphaFoldDB" id="A0A2S1LEC3"/>
<dbReference type="SUPFAM" id="SSF56935">
    <property type="entry name" value="Porins"/>
    <property type="match status" value="1"/>
</dbReference>
<dbReference type="GO" id="GO:0009279">
    <property type="term" value="C:cell outer membrane"/>
    <property type="evidence" value="ECO:0007669"/>
    <property type="project" value="UniProtKB-SubCell"/>
</dbReference>
<keyword evidence="2" id="KW-0472">Membrane</keyword>
<evidence type="ECO:0000256" key="3">
    <source>
        <dbReference type="ARBA" id="ARBA00023237"/>
    </source>
</evidence>
<proteinExistence type="predicted"/>
<evidence type="ECO:0000256" key="2">
    <source>
        <dbReference type="ARBA" id="ARBA00023136"/>
    </source>
</evidence>
<evidence type="ECO:0000313" key="5">
    <source>
        <dbReference type="Proteomes" id="UP000244527"/>
    </source>
</evidence>
<accession>A0A2S1LEC3</accession>
<gene>
    <name evidence="4" type="ORF">FFWV33_11515</name>
</gene>
<name>A0A2S1LEC3_9FLAO</name>
<organism evidence="4 5">
    <name type="scientific">Flavobacterium faecale</name>
    <dbReference type="NCBI Taxonomy" id="1355330"/>
    <lineage>
        <taxon>Bacteria</taxon>
        <taxon>Pseudomonadati</taxon>
        <taxon>Bacteroidota</taxon>
        <taxon>Flavobacteriia</taxon>
        <taxon>Flavobacteriales</taxon>
        <taxon>Flavobacteriaceae</taxon>
        <taxon>Flavobacterium</taxon>
    </lineage>
</organism>
<protein>
    <submittedName>
        <fullName evidence="4">TonB-dependent receptor</fullName>
    </submittedName>
</protein>
<keyword evidence="5" id="KW-1185">Reference proteome</keyword>